<dbReference type="Proteomes" id="UP001066276">
    <property type="component" value="Chromosome 3_2"/>
</dbReference>
<accession>A0AAV7TLI7</accession>
<comment type="caution">
    <text evidence="2">The sequence shown here is derived from an EMBL/GenBank/DDBJ whole genome shotgun (WGS) entry which is preliminary data.</text>
</comment>
<dbReference type="AlphaFoldDB" id="A0AAV7TLI7"/>
<sequence>MESGRKEQKKESGGSAEDGEEEREDGARGQEATKMGTPIRGSGIQERSFTATGEIQTRRGEEETGTPR</sequence>
<gene>
    <name evidence="2" type="ORF">NDU88_002536</name>
</gene>
<evidence type="ECO:0000313" key="3">
    <source>
        <dbReference type="Proteomes" id="UP001066276"/>
    </source>
</evidence>
<protein>
    <submittedName>
        <fullName evidence="2">Uncharacterized protein</fullName>
    </submittedName>
</protein>
<feature type="compositionally biased region" description="Polar residues" evidence="1">
    <location>
        <begin position="45"/>
        <end position="55"/>
    </location>
</feature>
<reference evidence="2" key="1">
    <citation type="journal article" date="2022" name="bioRxiv">
        <title>Sequencing and chromosome-scale assembly of the giantPleurodeles waltlgenome.</title>
        <authorList>
            <person name="Brown T."/>
            <person name="Elewa A."/>
            <person name="Iarovenko S."/>
            <person name="Subramanian E."/>
            <person name="Araus A.J."/>
            <person name="Petzold A."/>
            <person name="Susuki M."/>
            <person name="Suzuki K.-i.T."/>
            <person name="Hayashi T."/>
            <person name="Toyoda A."/>
            <person name="Oliveira C."/>
            <person name="Osipova E."/>
            <person name="Leigh N.D."/>
            <person name="Simon A."/>
            <person name="Yun M.H."/>
        </authorList>
    </citation>
    <scope>NUCLEOTIDE SEQUENCE</scope>
    <source>
        <strain evidence="2">20211129_DDA</strain>
        <tissue evidence="2">Liver</tissue>
    </source>
</reference>
<feature type="region of interest" description="Disordered" evidence="1">
    <location>
        <begin position="1"/>
        <end position="68"/>
    </location>
</feature>
<keyword evidence="3" id="KW-1185">Reference proteome</keyword>
<feature type="compositionally biased region" description="Basic and acidic residues" evidence="1">
    <location>
        <begin position="1"/>
        <end position="12"/>
    </location>
</feature>
<proteinExistence type="predicted"/>
<organism evidence="2 3">
    <name type="scientific">Pleurodeles waltl</name>
    <name type="common">Iberian ribbed newt</name>
    <dbReference type="NCBI Taxonomy" id="8319"/>
    <lineage>
        <taxon>Eukaryota</taxon>
        <taxon>Metazoa</taxon>
        <taxon>Chordata</taxon>
        <taxon>Craniata</taxon>
        <taxon>Vertebrata</taxon>
        <taxon>Euteleostomi</taxon>
        <taxon>Amphibia</taxon>
        <taxon>Batrachia</taxon>
        <taxon>Caudata</taxon>
        <taxon>Salamandroidea</taxon>
        <taxon>Salamandridae</taxon>
        <taxon>Pleurodelinae</taxon>
        <taxon>Pleurodeles</taxon>
    </lineage>
</organism>
<dbReference type="EMBL" id="JANPWB010000006">
    <property type="protein sequence ID" value="KAJ1177275.1"/>
    <property type="molecule type" value="Genomic_DNA"/>
</dbReference>
<evidence type="ECO:0000256" key="1">
    <source>
        <dbReference type="SAM" id="MobiDB-lite"/>
    </source>
</evidence>
<evidence type="ECO:0000313" key="2">
    <source>
        <dbReference type="EMBL" id="KAJ1177275.1"/>
    </source>
</evidence>
<name>A0AAV7TLI7_PLEWA</name>